<proteinExistence type="predicted"/>
<keyword evidence="1" id="KW-0732">Signal</keyword>
<dbReference type="EMBL" id="JACRIW010000120">
    <property type="protein sequence ID" value="MBI5171127.1"/>
    <property type="molecule type" value="Genomic_DNA"/>
</dbReference>
<gene>
    <name evidence="2" type="ORF">HZA61_16695</name>
</gene>
<dbReference type="Proteomes" id="UP000696931">
    <property type="component" value="Unassembled WGS sequence"/>
</dbReference>
<feature type="chain" id="PRO_5038095663" evidence="1">
    <location>
        <begin position="26"/>
        <end position="412"/>
    </location>
</feature>
<feature type="signal peptide" evidence="1">
    <location>
        <begin position="1"/>
        <end position="25"/>
    </location>
</feature>
<evidence type="ECO:0000313" key="3">
    <source>
        <dbReference type="Proteomes" id="UP000696931"/>
    </source>
</evidence>
<protein>
    <submittedName>
        <fullName evidence="2">Uncharacterized protein</fullName>
    </submittedName>
</protein>
<reference evidence="2" key="1">
    <citation type="submission" date="2020-07" db="EMBL/GenBank/DDBJ databases">
        <title>Huge and variable diversity of episymbiotic CPR bacteria and DPANN archaea in groundwater ecosystems.</title>
        <authorList>
            <person name="He C.Y."/>
            <person name="Keren R."/>
            <person name="Whittaker M."/>
            <person name="Farag I.F."/>
            <person name="Doudna J."/>
            <person name="Cate J.H.D."/>
            <person name="Banfield J.F."/>
        </authorList>
    </citation>
    <scope>NUCLEOTIDE SEQUENCE</scope>
    <source>
        <strain evidence="2">NC_groundwater_1813_Pr3_B-0.1um_71_17</strain>
    </source>
</reference>
<accession>A0A933SFE2</accession>
<sequence length="412" mass="47084">MRRAVAACALALACLAGAWVPRARASIEEFASFDLSRMEEDDESALDHYLARQPAAWRDEWEGTTNAFRTSQGCLTAGLWNTEYETKLRSPLGEHSHLDLELLQVMTDYAQYDWLSLDFHFRTPAGLMGVRFRPNYDKSQQDFALLWNHGDGTSPLQIEAALTVEDMFNTLWEFRQARVNDHNEPYRRHPFEPSARVVSRGKKHRLEVSGAWLTPSRKAIDDPNDDLDGSFTLWGSRFLVLDEHQFSGWTIESRLDGERALSMRTVRSAPGNARVFRRLWNGELALRHALGPATQGELRWIYKDRAQSWAPPAGDGRLRARDRVLAGEVSHRFSGRWLVRSGLMYDRVSIAVHGGYPGFTWGSRKESRAYVGLRAKFGRVSVQGIECIELDHEPYEVSFHHDKGFLQLQTTF</sequence>
<organism evidence="2 3">
    <name type="scientific">Eiseniibacteriota bacterium</name>
    <dbReference type="NCBI Taxonomy" id="2212470"/>
    <lineage>
        <taxon>Bacteria</taxon>
        <taxon>Candidatus Eiseniibacteriota</taxon>
    </lineage>
</organism>
<comment type="caution">
    <text evidence="2">The sequence shown here is derived from an EMBL/GenBank/DDBJ whole genome shotgun (WGS) entry which is preliminary data.</text>
</comment>
<evidence type="ECO:0000313" key="2">
    <source>
        <dbReference type="EMBL" id="MBI5171127.1"/>
    </source>
</evidence>
<name>A0A933SFE2_UNCEI</name>
<evidence type="ECO:0000256" key="1">
    <source>
        <dbReference type="SAM" id="SignalP"/>
    </source>
</evidence>
<dbReference type="AlphaFoldDB" id="A0A933SFE2"/>